<name>A0A6N2L4S9_SALVM</name>
<reference evidence="1" key="1">
    <citation type="submission" date="2019-03" db="EMBL/GenBank/DDBJ databases">
        <authorList>
            <person name="Mank J."/>
            <person name="Almeida P."/>
        </authorList>
    </citation>
    <scope>NUCLEOTIDE SEQUENCE</scope>
    <source>
        <strain evidence="1">78183</strain>
    </source>
</reference>
<proteinExistence type="predicted"/>
<gene>
    <name evidence="1" type="ORF">SVIM_LOCUS179408</name>
</gene>
<evidence type="ECO:0000313" key="1">
    <source>
        <dbReference type="EMBL" id="VFU35951.1"/>
    </source>
</evidence>
<dbReference type="AlphaFoldDB" id="A0A6N2L4S9"/>
<accession>A0A6N2L4S9</accession>
<organism evidence="1">
    <name type="scientific">Salix viminalis</name>
    <name type="common">Common osier</name>
    <name type="synonym">Basket willow</name>
    <dbReference type="NCBI Taxonomy" id="40686"/>
    <lineage>
        <taxon>Eukaryota</taxon>
        <taxon>Viridiplantae</taxon>
        <taxon>Streptophyta</taxon>
        <taxon>Embryophyta</taxon>
        <taxon>Tracheophyta</taxon>
        <taxon>Spermatophyta</taxon>
        <taxon>Magnoliopsida</taxon>
        <taxon>eudicotyledons</taxon>
        <taxon>Gunneridae</taxon>
        <taxon>Pentapetalae</taxon>
        <taxon>rosids</taxon>
        <taxon>fabids</taxon>
        <taxon>Malpighiales</taxon>
        <taxon>Salicaceae</taxon>
        <taxon>Saliceae</taxon>
        <taxon>Salix</taxon>
    </lineage>
</organism>
<sequence>MHIFTSSASHVLCWTGTKVESWLFTLITAWTHFFSIRVPPQLAHSLPSLFFSPPLWFLPENSLSVSGH</sequence>
<dbReference type="EMBL" id="CAADRP010001112">
    <property type="protein sequence ID" value="VFU35951.1"/>
    <property type="molecule type" value="Genomic_DNA"/>
</dbReference>
<protein>
    <submittedName>
        <fullName evidence="1">Uncharacterized protein</fullName>
    </submittedName>
</protein>